<dbReference type="OrthoDB" id="6631394at2759"/>
<dbReference type="InterPro" id="IPR054722">
    <property type="entry name" value="PolX-like_BBD"/>
</dbReference>
<dbReference type="Pfam" id="PF22936">
    <property type="entry name" value="Pol_BBD"/>
    <property type="match status" value="1"/>
</dbReference>
<dbReference type="InterPro" id="IPR012337">
    <property type="entry name" value="RNaseH-like_sf"/>
</dbReference>
<evidence type="ECO:0000256" key="11">
    <source>
        <dbReference type="ARBA" id="ARBA00022908"/>
    </source>
</evidence>
<dbReference type="GO" id="GO:0006508">
    <property type="term" value="P:proteolysis"/>
    <property type="evidence" value="ECO:0007669"/>
    <property type="project" value="UniProtKB-KW"/>
</dbReference>
<dbReference type="EnsemblMetazoa" id="SSS_1547s_mrna">
    <property type="protein sequence ID" value="KAF7494541.1"/>
    <property type="gene ID" value="SSS_1547"/>
</dbReference>
<dbReference type="GO" id="GO:0015074">
    <property type="term" value="P:DNA integration"/>
    <property type="evidence" value="ECO:0007669"/>
    <property type="project" value="UniProtKB-KW"/>
</dbReference>
<keyword evidence="9" id="KW-0067">ATP-binding</keyword>
<keyword evidence="20" id="KW-1185">Reference proteome</keyword>
<keyword evidence="4" id="KW-0540">Nuclease</keyword>
<sequence>MFECHRYSSASEEAENKIPPLGEKFHRWIESLNDRLEALGLLEYITDLKYDQSSDEAQHTRRERCDMARVREIIRSSISDEDRERIYNMKNPMEMIKELERKYQGSGAKCDWELMVDFDNVKFEGTIEKTFTTIRHIYGRMFDQNIIIPRSFINQKVSSVIPPEFEEGRKILNMFNSCRPKEDHMSDRQFEDILLRIERSLPKNLSSSNHASLLSTNRDSRNNSNNYSSSNSNRNSSCCCSQNCKNQSNSSSNRNKSIKCRICGYYGHRDNQCRRQKKRDAEYDDDNDNCPNNNRNNNNRYNSNRSNNRFNNNRFNNRRSNNSDDVRDNSNNKQAVLFSLVGNANCSVFNQSTSRFLADSGASFHITNNYHALTNFKSYEIGIDTMNGVIKSVGSGDLECQLFNGTKWKNYLIQDVLYVPNQPFNLIAIGKICNRNGFRSITNHKGLKIFHRNKIILMGSWSKEIKSVIELQIRTKKSISAIAKVDPTSLSLWHERCAHFSTSTIEKMFKENRVDGIPNLKNDVNFCTACHQGKLTDISHRNSIDDQHVYPGMKLHLDIGGYCDPSIHGNKYYLLALDHVSRYIKVAFMKSRDQVLEKFKKIVNEVKIDTGRQVICIRSDLGSEFTSKNFSDFIESNGIIHEKATVASPQQNGRAERAIRTLTERAISMLNSDKLPKSLWDEAINCATYVYNRVLNSENIIPYEATLVRNLIFLI</sequence>
<evidence type="ECO:0000256" key="8">
    <source>
        <dbReference type="ARBA" id="ARBA00022801"/>
    </source>
</evidence>
<evidence type="ECO:0000259" key="17">
    <source>
        <dbReference type="PROSITE" id="PS50994"/>
    </source>
</evidence>
<evidence type="ECO:0000313" key="19">
    <source>
        <dbReference type="EnsemblMetazoa" id="KAF7494541.1"/>
    </source>
</evidence>
<evidence type="ECO:0000313" key="18">
    <source>
        <dbReference type="EMBL" id="KAF7494541.1"/>
    </source>
</evidence>
<protein>
    <submittedName>
        <fullName evidence="18">Retrovirus-related Pol polyprotein from transposon TNT 1-94</fullName>
    </submittedName>
</protein>
<keyword evidence="13" id="KW-0548">Nucleotidyltransferase</keyword>
<evidence type="ECO:0000256" key="7">
    <source>
        <dbReference type="ARBA" id="ARBA00022759"/>
    </source>
</evidence>
<keyword evidence="2" id="KW-1188">Viral release from host cell</keyword>
<evidence type="ECO:0000256" key="2">
    <source>
        <dbReference type="ARBA" id="ARBA00022612"/>
    </source>
</evidence>
<dbReference type="GO" id="GO:0003964">
    <property type="term" value="F:RNA-directed DNA polymerase activity"/>
    <property type="evidence" value="ECO:0007669"/>
    <property type="project" value="UniProtKB-KW"/>
</dbReference>
<feature type="region of interest" description="Disordered" evidence="16">
    <location>
        <begin position="206"/>
        <end position="237"/>
    </location>
</feature>
<evidence type="ECO:0000256" key="6">
    <source>
        <dbReference type="ARBA" id="ARBA00022741"/>
    </source>
</evidence>
<keyword evidence="12" id="KW-0695">RNA-directed DNA polymerase</keyword>
<evidence type="ECO:0000256" key="3">
    <source>
        <dbReference type="ARBA" id="ARBA00022670"/>
    </source>
</evidence>
<keyword evidence="13" id="KW-0239">DNA-directed DNA polymerase</keyword>
<evidence type="ECO:0000313" key="20">
    <source>
        <dbReference type="Proteomes" id="UP000070412"/>
    </source>
</evidence>
<keyword evidence="6" id="KW-0547">Nucleotide-binding</keyword>
<evidence type="ECO:0000256" key="14">
    <source>
        <dbReference type="ARBA" id="ARBA00023113"/>
    </source>
</evidence>
<reference evidence="20" key="1">
    <citation type="journal article" date="2020" name="PLoS Negl. Trop. Dis.">
        <title>High-quality nuclear genome for Sarcoptes scabiei-A critical resource for a neglected parasite.</title>
        <authorList>
            <person name="Korhonen P.K."/>
            <person name="Gasser R.B."/>
            <person name="Ma G."/>
            <person name="Wang T."/>
            <person name="Stroehlein A.J."/>
            <person name="Young N.D."/>
            <person name="Ang C.S."/>
            <person name="Fernando D.D."/>
            <person name="Lu H.C."/>
            <person name="Taylor S."/>
            <person name="Reynolds S.L."/>
            <person name="Mofiz E."/>
            <person name="Najaraj S.H."/>
            <person name="Gowda H."/>
            <person name="Madugundu A."/>
            <person name="Renuse S."/>
            <person name="Holt D."/>
            <person name="Pandey A."/>
            <person name="Papenfuss A.T."/>
            <person name="Fischer K."/>
        </authorList>
    </citation>
    <scope>NUCLEOTIDE SEQUENCE [LARGE SCALE GENOMIC DNA]</scope>
</reference>
<evidence type="ECO:0000256" key="1">
    <source>
        <dbReference type="ARBA" id="ARBA00002180"/>
    </source>
</evidence>
<dbReference type="EMBL" id="WVUK01000053">
    <property type="protein sequence ID" value="KAF7494541.1"/>
    <property type="molecule type" value="Genomic_DNA"/>
</dbReference>
<dbReference type="PANTHER" id="PTHR42648:SF11">
    <property type="entry name" value="TRANSPOSON TY4-P GAG-POL POLYPROTEIN"/>
    <property type="match status" value="1"/>
</dbReference>
<keyword evidence="3" id="KW-0645">Protease</keyword>
<dbReference type="PANTHER" id="PTHR42648">
    <property type="entry name" value="TRANSPOSASE, PUTATIVE-RELATED"/>
    <property type="match status" value="1"/>
</dbReference>
<keyword evidence="11" id="KW-0229">DNA integration</keyword>
<evidence type="ECO:0000256" key="16">
    <source>
        <dbReference type="SAM" id="MobiDB-lite"/>
    </source>
</evidence>
<evidence type="ECO:0000256" key="4">
    <source>
        <dbReference type="ARBA" id="ARBA00022722"/>
    </source>
</evidence>
<feature type="compositionally biased region" description="Low complexity" evidence="16">
    <location>
        <begin position="206"/>
        <end position="236"/>
    </location>
</feature>
<feature type="compositionally biased region" description="Low complexity" evidence="16">
    <location>
        <begin position="289"/>
        <end position="320"/>
    </location>
</feature>
<feature type="region of interest" description="Disordered" evidence="16">
    <location>
        <begin position="274"/>
        <end position="329"/>
    </location>
</feature>
<dbReference type="GO" id="GO:0046872">
    <property type="term" value="F:metal ion binding"/>
    <property type="evidence" value="ECO:0007669"/>
    <property type="project" value="UniProtKB-KW"/>
</dbReference>
<reference evidence="18" key="2">
    <citation type="submission" date="2020-01" db="EMBL/GenBank/DDBJ databases">
        <authorList>
            <person name="Korhonen P.K.K."/>
            <person name="Guangxu M.G."/>
            <person name="Wang T.W."/>
            <person name="Stroehlein A.J.S."/>
            <person name="Young N.D."/>
            <person name="Ang C.-S.A."/>
            <person name="Fernando D.W.F."/>
            <person name="Lu H.L."/>
            <person name="Taylor S.T."/>
            <person name="Ehtesham M.E.M."/>
            <person name="Najaraj S.H.N."/>
            <person name="Harsha G.H.G."/>
            <person name="Madugundu A.M."/>
            <person name="Renuse S.R."/>
            <person name="Holt D.H."/>
            <person name="Pandey A.P."/>
            <person name="Papenfuss A.P."/>
            <person name="Gasser R.B.G."/>
            <person name="Fischer K.F."/>
        </authorList>
    </citation>
    <scope>NUCLEOTIDE SEQUENCE</scope>
    <source>
        <strain evidence="18">SSS_KF_BRIS2020</strain>
    </source>
</reference>
<dbReference type="InterPro" id="IPR009030">
    <property type="entry name" value="Growth_fac_rcpt_cys_sf"/>
</dbReference>
<proteinExistence type="predicted"/>
<keyword evidence="5" id="KW-0479">Metal-binding</keyword>
<dbReference type="GO" id="GO:0003887">
    <property type="term" value="F:DNA-directed DNA polymerase activity"/>
    <property type="evidence" value="ECO:0007669"/>
    <property type="project" value="UniProtKB-KW"/>
</dbReference>
<organism evidence="18">
    <name type="scientific">Sarcoptes scabiei</name>
    <name type="common">Itch mite</name>
    <name type="synonym">Acarus scabiei</name>
    <dbReference type="NCBI Taxonomy" id="52283"/>
    <lineage>
        <taxon>Eukaryota</taxon>
        <taxon>Metazoa</taxon>
        <taxon>Ecdysozoa</taxon>
        <taxon>Arthropoda</taxon>
        <taxon>Chelicerata</taxon>
        <taxon>Arachnida</taxon>
        <taxon>Acari</taxon>
        <taxon>Acariformes</taxon>
        <taxon>Sarcoptiformes</taxon>
        <taxon>Astigmata</taxon>
        <taxon>Psoroptidia</taxon>
        <taxon>Sarcoptoidea</taxon>
        <taxon>Sarcoptidae</taxon>
        <taxon>Sarcoptinae</taxon>
        <taxon>Sarcoptes</taxon>
    </lineage>
</organism>
<dbReference type="GO" id="GO:0008233">
    <property type="term" value="F:peptidase activity"/>
    <property type="evidence" value="ECO:0007669"/>
    <property type="project" value="UniProtKB-KW"/>
</dbReference>
<dbReference type="PROSITE" id="PS50994">
    <property type="entry name" value="INTEGRASE"/>
    <property type="match status" value="1"/>
</dbReference>
<evidence type="ECO:0000256" key="12">
    <source>
        <dbReference type="ARBA" id="ARBA00022918"/>
    </source>
</evidence>
<gene>
    <name evidence="18" type="ORF">SSS_1547</name>
</gene>
<feature type="domain" description="Integrase catalytic" evidence="17">
    <location>
        <begin position="547"/>
        <end position="710"/>
    </location>
</feature>
<keyword evidence="14" id="KW-0917">Virion maturation</keyword>
<name>A0A834RF48_SARSC</name>
<dbReference type="SUPFAM" id="SSF53098">
    <property type="entry name" value="Ribonuclease H-like"/>
    <property type="match status" value="1"/>
</dbReference>
<dbReference type="GO" id="GO:0006310">
    <property type="term" value="P:DNA recombination"/>
    <property type="evidence" value="ECO:0007669"/>
    <property type="project" value="UniProtKB-KW"/>
</dbReference>
<dbReference type="Gene3D" id="3.30.420.10">
    <property type="entry name" value="Ribonuclease H-like superfamily/Ribonuclease H"/>
    <property type="match status" value="1"/>
</dbReference>
<dbReference type="InterPro" id="IPR036397">
    <property type="entry name" value="RNaseH_sf"/>
</dbReference>
<evidence type="ECO:0000256" key="15">
    <source>
        <dbReference type="ARBA" id="ARBA00023172"/>
    </source>
</evidence>
<evidence type="ECO:0000256" key="10">
    <source>
        <dbReference type="ARBA" id="ARBA00022842"/>
    </source>
</evidence>
<comment type="function">
    <text evidence="1">The aspartyl protease (PR) mediates the proteolytic cleavages of the Gag and Gag-Pol polyproteins after assembly of the VLP.</text>
</comment>
<evidence type="ECO:0000256" key="5">
    <source>
        <dbReference type="ARBA" id="ARBA00022723"/>
    </source>
</evidence>
<evidence type="ECO:0000256" key="9">
    <source>
        <dbReference type="ARBA" id="ARBA00022840"/>
    </source>
</evidence>
<dbReference type="GO" id="GO:0005524">
    <property type="term" value="F:ATP binding"/>
    <property type="evidence" value="ECO:0007669"/>
    <property type="project" value="UniProtKB-KW"/>
</dbReference>
<keyword evidence="13" id="KW-0808">Transferase</keyword>
<dbReference type="AlphaFoldDB" id="A0A834RF48"/>
<keyword evidence="15" id="KW-0233">DNA recombination</keyword>
<dbReference type="InterPro" id="IPR001584">
    <property type="entry name" value="Integrase_cat-core"/>
</dbReference>
<dbReference type="GO" id="GO:0003676">
    <property type="term" value="F:nucleic acid binding"/>
    <property type="evidence" value="ECO:0007669"/>
    <property type="project" value="InterPro"/>
</dbReference>
<dbReference type="InterPro" id="IPR025724">
    <property type="entry name" value="GAG-pre-integrase_dom"/>
</dbReference>
<dbReference type="SUPFAM" id="SSF57184">
    <property type="entry name" value="Growth factor receptor domain"/>
    <property type="match status" value="1"/>
</dbReference>
<dbReference type="Pfam" id="PF13976">
    <property type="entry name" value="gag_pre-integrs"/>
    <property type="match status" value="1"/>
</dbReference>
<keyword evidence="8" id="KW-0378">Hydrolase</keyword>
<dbReference type="InterPro" id="IPR039537">
    <property type="entry name" value="Retrotran_Ty1/copia-like"/>
</dbReference>
<accession>A0A834RF48</accession>
<reference evidence="19" key="3">
    <citation type="submission" date="2022-06" db="UniProtKB">
        <authorList>
            <consortium name="EnsemblMetazoa"/>
        </authorList>
    </citation>
    <scope>IDENTIFICATION</scope>
</reference>
<keyword evidence="10" id="KW-0460">Magnesium</keyword>
<keyword evidence="7" id="KW-0255">Endonuclease</keyword>
<dbReference type="GO" id="GO:0004519">
    <property type="term" value="F:endonuclease activity"/>
    <property type="evidence" value="ECO:0007669"/>
    <property type="project" value="UniProtKB-KW"/>
</dbReference>
<dbReference type="Proteomes" id="UP000070412">
    <property type="component" value="Unassembled WGS sequence"/>
</dbReference>
<evidence type="ECO:0000256" key="13">
    <source>
        <dbReference type="ARBA" id="ARBA00022932"/>
    </source>
</evidence>